<evidence type="ECO:0000259" key="7">
    <source>
        <dbReference type="PROSITE" id="PS50064"/>
    </source>
</evidence>
<evidence type="ECO:0000256" key="6">
    <source>
        <dbReference type="SAM" id="MobiDB-lite"/>
    </source>
</evidence>
<dbReference type="InterPro" id="IPR001510">
    <property type="entry name" value="Znf_PARP"/>
</dbReference>
<feature type="compositionally biased region" description="Basic residues" evidence="6">
    <location>
        <begin position="150"/>
        <end position="161"/>
    </location>
</feature>
<organism evidence="8 9">
    <name type="scientific">Serendipita vermifera MAFF 305830</name>
    <dbReference type="NCBI Taxonomy" id="933852"/>
    <lineage>
        <taxon>Eukaryota</taxon>
        <taxon>Fungi</taxon>
        <taxon>Dikarya</taxon>
        <taxon>Basidiomycota</taxon>
        <taxon>Agaricomycotina</taxon>
        <taxon>Agaricomycetes</taxon>
        <taxon>Sebacinales</taxon>
        <taxon>Serendipitaceae</taxon>
        <taxon>Serendipita</taxon>
    </lineage>
</organism>
<keyword evidence="3" id="KW-0863">Zinc-finger</keyword>
<dbReference type="GO" id="GO:0005634">
    <property type="term" value="C:nucleus"/>
    <property type="evidence" value="ECO:0007669"/>
    <property type="project" value="UniProtKB-SubCell"/>
</dbReference>
<proteinExistence type="predicted"/>
<feature type="compositionally biased region" description="Basic residues" evidence="6">
    <location>
        <begin position="125"/>
        <end position="138"/>
    </location>
</feature>
<keyword evidence="2" id="KW-0479">Metal-binding</keyword>
<dbReference type="Pfam" id="PF00645">
    <property type="entry name" value="zf-PARP"/>
    <property type="match status" value="1"/>
</dbReference>
<dbReference type="InterPro" id="IPR036957">
    <property type="entry name" value="Znf_PARP_sf"/>
</dbReference>
<dbReference type="GO" id="GO:0008270">
    <property type="term" value="F:zinc ion binding"/>
    <property type="evidence" value="ECO:0007669"/>
    <property type="project" value="UniProtKB-KW"/>
</dbReference>
<dbReference type="Gene3D" id="3.30.1740.10">
    <property type="entry name" value="Zinc finger, PARP-type"/>
    <property type="match status" value="1"/>
</dbReference>
<evidence type="ECO:0000256" key="4">
    <source>
        <dbReference type="ARBA" id="ARBA00022833"/>
    </source>
</evidence>
<dbReference type="AlphaFoldDB" id="A0A0C3BM46"/>
<feature type="domain" description="PARP-type" evidence="7">
    <location>
        <begin position="13"/>
        <end position="103"/>
    </location>
</feature>
<sequence length="204" mass="22152">MSDDGKAATKTGYKLEYSSTARAMCKGPKPCNGTKLEKGTLRLGVVSDFRGHPTTSYRHYGCITKKVWQNIKAAYPSVEDVEGYDALTEDDKTKVRAAWEAEAVAPEDVPASAIANADEEEAGGSKKKAAGRPRKKQKVDHDDDSDEPKPKKKAAPRRKKKADSDDDADVSPSDDGGSDYGGGKKRKRPSKKSPKKKAAEDDDY</sequence>
<feature type="compositionally biased region" description="Basic residues" evidence="6">
    <location>
        <begin position="183"/>
        <end position="196"/>
    </location>
</feature>
<dbReference type="HOGENOM" id="CLU_045993_2_0_1"/>
<dbReference type="PROSITE" id="PS50064">
    <property type="entry name" value="ZF_PARP_2"/>
    <property type="match status" value="1"/>
</dbReference>
<evidence type="ECO:0000256" key="1">
    <source>
        <dbReference type="ARBA" id="ARBA00004123"/>
    </source>
</evidence>
<dbReference type="GO" id="GO:0003677">
    <property type="term" value="F:DNA binding"/>
    <property type="evidence" value="ECO:0007669"/>
    <property type="project" value="InterPro"/>
</dbReference>
<comment type="subcellular location">
    <subcellularLocation>
        <location evidence="1">Nucleus</location>
    </subcellularLocation>
</comment>
<keyword evidence="5" id="KW-0539">Nucleus</keyword>
<evidence type="ECO:0000256" key="2">
    <source>
        <dbReference type="ARBA" id="ARBA00022723"/>
    </source>
</evidence>
<keyword evidence="4" id="KW-0862">Zinc</keyword>
<feature type="compositionally biased region" description="Low complexity" evidence="6">
    <location>
        <begin position="103"/>
        <end position="113"/>
    </location>
</feature>
<evidence type="ECO:0000313" key="8">
    <source>
        <dbReference type="EMBL" id="KIM33089.1"/>
    </source>
</evidence>
<keyword evidence="9" id="KW-1185">Reference proteome</keyword>
<accession>A0A0C3BM46</accession>
<evidence type="ECO:0000313" key="9">
    <source>
        <dbReference type="Proteomes" id="UP000054097"/>
    </source>
</evidence>
<reference evidence="9" key="2">
    <citation type="submission" date="2015-01" db="EMBL/GenBank/DDBJ databases">
        <title>Evolutionary Origins and Diversification of the Mycorrhizal Mutualists.</title>
        <authorList>
            <consortium name="DOE Joint Genome Institute"/>
            <consortium name="Mycorrhizal Genomics Consortium"/>
            <person name="Kohler A."/>
            <person name="Kuo A."/>
            <person name="Nagy L.G."/>
            <person name="Floudas D."/>
            <person name="Copeland A."/>
            <person name="Barry K.W."/>
            <person name="Cichocki N."/>
            <person name="Veneault-Fourrey C."/>
            <person name="LaButti K."/>
            <person name="Lindquist E.A."/>
            <person name="Lipzen A."/>
            <person name="Lundell T."/>
            <person name="Morin E."/>
            <person name="Murat C."/>
            <person name="Riley R."/>
            <person name="Ohm R."/>
            <person name="Sun H."/>
            <person name="Tunlid A."/>
            <person name="Henrissat B."/>
            <person name="Grigoriev I.V."/>
            <person name="Hibbett D.S."/>
            <person name="Martin F."/>
        </authorList>
    </citation>
    <scope>NUCLEOTIDE SEQUENCE [LARGE SCALE GENOMIC DNA]</scope>
    <source>
        <strain evidence="9">MAFF 305830</strain>
    </source>
</reference>
<dbReference type="SMART" id="SM01336">
    <property type="entry name" value="zf-PARP"/>
    <property type="match status" value="1"/>
</dbReference>
<name>A0A0C3BM46_SERVB</name>
<dbReference type="Proteomes" id="UP000054097">
    <property type="component" value="Unassembled WGS sequence"/>
</dbReference>
<feature type="region of interest" description="Disordered" evidence="6">
    <location>
        <begin position="103"/>
        <end position="204"/>
    </location>
</feature>
<dbReference type="STRING" id="933852.A0A0C3BM46"/>
<reference evidence="8 9" key="1">
    <citation type="submission" date="2014-04" db="EMBL/GenBank/DDBJ databases">
        <authorList>
            <consortium name="DOE Joint Genome Institute"/>
            <person name="Kuo A."/>
            <person name="Zuccaro A."/>
            <person name="Kohler A."/>
            <person name="Nagy L.G."/>
            <person name="Floudas D."/>
            <person name="Copeland A."/>
            <person name="Barry K.W."/>
            <person name="Cichocki N."/>
            <person name="Veneault-Fourrey C."/>
            <person name="LaButti K."/>
            <person name="Lindquist E.A."/>
            <person name="Lipzen A."/>
            <person name="Lundell T."/>
            <person name="Morin E."/>
            <person name="Murat C."/>
            <person name="Sun H."/>
            <person name="Tunlid A."/>
            <person name="Henrissat B."/>
            <person name="Grigoriev I.V."/>
            <person name="Hibbett D.S."/>
            <person name="Martin F."/>
            <person name="Nordberg H.P."/>
            <person name="Cantor M.N."/>
            <person name="Hua S.X."/>
        </authorList>
    </citation>
    <scope>NUCLEOTIDE SEQUENCE [LARGE SCALE GENOMIC DNA]</scope>
    <source>
        <strain evidence="8 9">MAFF 305830</strain>
    </source>
</reference>
<dbReference type="OrthoDB" id="429950at2759"/>
<evidence type="ECO:0000256" key="5">
    <source>
        <dbReference type="ARBA" id="ARBA00023242"/>
    </source>
</evidence>
<gene>
    <name evidence="8" type="ORF">M408DRAFT_326744</name>
</gene>
<evidence type="ECO:0000256" key="3">
    <source>
        <dbReference type="ARBA" id="ARBA00022771"/>
    </source>
</evidence>
<dbReference type="SUPFAM" id="SSF57716">
    <property type="entry name" value="Glucocorticoid receptor-like (DNA-binding domain)"/>
    <property type="match status" value="1"/>
</dbReference>
<dbReference type="EMBL" id="KN824279">
    <property type="protein sequence ID" value="KIM33089.1"/>
    <property type="molecule type" value="Genomic_DNA"/>
</dbReference>
<protein>
    <recommendedName>
        <fullName evidence="7">PARP-type domain-containing protein</fullName>
    </recommendedName>
</protein>